<gene>
    <name evidence="1" type="ORF">SSFG_07411</name>
</gene>
<name>D5ZNP5_STRV1</name>
<proteinExistence type="predicted"/>
<evidence type="ECO:0000313" key="2">
    <source>
        <dbReference type="Proteomes" id="UP000003824"/>
    </source>
</evidence>
<sequence>MEQAEVEVGSYLVADPEAFELVEPGEGSLDDPLRWCRSTGDVRRAVLRSVNSESRVWNV</sequence>
<dbReference type="EMBL" id="DS999641">
    <property type="protein sequence ID" value="EFE72176.2"/>
    <property type="molecule type" value="Genomic_DNA"/>
</dbReference>
<reference evidence="2" key="1">
    <citation type="submission" date="2008-12" db="EMBL/GenBank/DDBJ databases">
        <title>Annotation of Streptomyces ghanaensis ATCC 14672.</title>
        <authorList>
            <consortium name="The Broad Institute Genome Sequencing Platform"/>
            <consortium name="Broad Institute Microbial Sequencing Center"/>
            <person name="Fischbach M."/>
            <person name="Ward D."/>
            <person name="Young S."/>
            <person name="Kodira C.D."/>
            <person name="Zeng Q."/>
            <person name="Koehrsen M."/>
            <person name="Godfrey P."/>
            <person name="Alvarado L."/>
            <person name="Berlin A.M."/>
            <person name="Borenstein D."/>
            <person name="Chen Z."/>
            <person name="Engels R."/>
            <person name="Freedman E."/>
            <person name="Gellesch M."/>
            <person name="Goldberg J."/>
            <person name="Griggs A."/>
            <person name="Gujja S."/>
            <person name="Heiman D.I."/>
            <person name="Hepburn T.A."/>
            <person name="Howarth C."/>
            <person name="Jen D."/>
            <person name="Larson L."/>
            <person name="Lewis B."/>
            <person name="Mehta T."/>
            <person name="Park D."/>
            <person name="Pearson M."/>
            <person name="Roberts A."/>
            <person name="Saif S."/>
            <person name="Shea T.D."/>
            <person name="Shenoy N."/>
            <person name="Sisk P."/>
            <person name="Stolte C."/>
            <person name="Sykes S.N."/>
            <person name="Walk T."/>
            <person name="White J."/>
            <person name="Yandava C."/>
            <person name="Straight P."/>
            <person name="Clardy J."/>
            <person name="Hung D."/>
            <person name="Kolter R."/>
            <person name="Mekalanos J."/>
            <person name="Walker S."/>
            <person name="Walsh C.T."/>
            <person name="Wieland B.L.C."/>
            <person name="Ilzarbe M."/>
            <person name="Galagan J."/>
            <person name="Nusbaum C."/>
            <person name="Birren B."/>
        </authorList>
    </citation>
    <scope>NUCLEOTIDE SEQUENCE [LARGE SCALE GENOMIC DNA]</scope>
    <source>
        <strain evidence="2">ATCC 14672 / DSM 40746 / JCM 4963 / KCTC 9882 / NRRL B-12104 / FH 1290</strain>
    </source>
</reference>
<protein>
    <submittedName>
        <fullName evidence="1">Predicted protein</fullName>
    </submittedName>
</protein>
<accession>D5ZNP5</accession>
<organism evidence="1 2">
    <name type="scientific">Streptomyces viridosporus (strain ATCC 14672 / DSM 40746 / JCM 4963 / KCTC 9882 / NRRL B-12104 / FH 1290)</name>
    <name type="common">Streptomyces ghanaensis</name>
    <dbReference type="NCBI Taxonomy" id="566461"/>
    <lineage>
        <taxon>Bacteria</taxon>
        <taxon>Bacillati</taxon>
        <taxon>Actinomycetota</taxon>
        <taxon>Actinomycetes</taxon>
        <taxon>Kitasatosporales</taxon>
        <taxon>Streptomycetaceae</taxon>
        <taxon>Streptomyces</taxon>
    </lineage>
</organism>
<evidence type="ECO:0000313" key="1">
    <source>
        <dbReference type="EMBL" id="EFE72176.2"/>
    </source>
</evidence>
<dbReference type="Proteomes" id="UP000003824">
    <property type="component" value="Unassembled WGS sequence"/>
</dbReference>
<dbReference type="AlphaFoldDB" id="D5ZNP5"/>